<dbReference type="InterPro" id="IPR029034">
    <property type="entry name" value="Cystine-knot_cytokine"/>
</dbReference>
<name>A0A5S6QVH9_TRIMR</name>
<keyword evidence="2" id="KW-1185">Reference proteome</keyword>
<organism evidence="2 3">
    <name type="scientific">Trichuris muris</name>
    <name type="common">Mouse whipworm</name>
    <dbReference type="NCBI Taxonomy" id="70415"/>
    <lineage>
        <taxon>Eukaryota</taxon>
        <taxon>Metazoa</taxon>
        <taxon>Ecdysozoa</taxon>
        <taxon>Nematoda</taxon>
        <taxon>Enoplea</taxon>
        <taxon>Dorylaimia</taxon>
        <taxon>Trichinellida</taxon>
        <taxon>Trichuridae</taxon>
        <taxon>Trichuris</taxon>
    </lineage>
</organism>
<dbReference type="AlphaFoldDB" id="A0A5S6QVH9"/>
<reference evidence="3" key="1">
    <citation type="submission" date="2019-12" db="UniProtKB">
        <authorList>
            <consortium name="WormBaseParasite"/>
        </authorList>
    </citation>
    <scope>IDENTIFICATION</scope>
</reference>
<dbReference type="PANTHER" id="PTHR33995">
    <property type="entry name" value="PROTEIN CBG18546"/>
    <property type="match status" value="1"/>
</dbReference>
<evidence type="ECO:0000313" key="2">
    <source>
        <dbReference type="Proteomes" id="UP000046395"/>
    </source>
</evidence>
<dbReference type="PANTHER" id="PTHR33995:SF7">
    <property type="entry name" value="BURSICON SUBUNIT ALPHA-RELATED"/>
    <property type="match status" value="1"/>
</dbReference>
<dbReference type="Proteomes" id="UP000046395">
    <property type="component" value="Unassembled WGS sequence"/>
</dbReference>
<dbReference type="WBParaSite" id="TMUE_3000010897.1">
    <property type="protein sequence ID" value="TMUE_3000010897.1"/>
    <property type="gene ID" value="WBGene00291613"/>
</dbReference>
<dbReference type="SUPFAM" id="SSF57501">
    <property type="entry name" value="Cystine-knot cytokines"/>
    <property type="match status" value="1"/>
</dbReference>
<evidence type="ECO:0000313" key="3">
    <source>
        <dbReference type="WBParaSite" id="TMUE_3000010897.1"/>
    </source>
</evidence>
<evidence type="ECO:0000256" key="1">
    <source>
        <dbReference type="SAM" id="SignalP"/>
    </source>
</evidence>
<protein>
    <submittedName>
        <fullName evidence="3">Uncharacterized protein</fullName>
    </submittedName>
</protein>
<feature type="signal peptide" evidence="1">
    <location>
        <begin position="1"/>
        <end position="20"/>
    </location>
</feature>
<proteinExistence type="predicted"/>
<accession>A0A5S6QVH9</accession>
<sequence>MKLTLLCVAITWIIQLAIYGQQLDVRTLLDIIETKSYTKIYTASSLSEVLSTVRDPYKGGQIIPDFDLLGKRNDGLPKVQCITPRCLGCAKIFIEKVIQTVTNEKILKEAEFLWHELGLDDPKPDWECNSSLRRRSRGATCTTKVPNKNTLLKFVRIMDKPKFKVCQKRETPGASSRPQVTPVVIEQGKFVQMFCRKKGDQILEDPDYTVVCPFCEGMLFLGENKYPPIIREVRCQQNNSLCLSGHCQCLQGMTTLTVFNVTGHRDKKEFPPTLIHIATSCTPYLHASSALRNLIYF</sequence>
<keyword evidence="1" id="KW-0732">Signal</keyword>
<feature type="chain" id="PRO_5024432753" evidence="1">
    <location>
        <begin position="21"/>
        <end position="297"/>
    </location>
</feature>